<evidence type="ECO:0000256" key="1">
    <source>
        <dbReference type="ARBA" id="ARBA00005194"/>
    </source>
</evidence>
<gene>
    <name evidence="17" type="ORF">DOK78_000606</name>
</gene>
<dbReference type="InterPro" id="IPR020841">
    <property type="entry name" value="PKS_Beta-ketoAc_synthase_dom"/>
</dbReference>
<sequence>MRRVVVTGYGSISSSGKDANELWENVSSGVSGIKFIQNPSFTDSPTKIGGFIESYDIEAYLDKKEIKKTDRFTHFATISSFQALEQAQFDAKDFDRTRCGVFIGTGIGGIQSLIENEHVLSEKGARRVSPLVVPKMIANMATGFVSIKTGFQGASMCPISACATGNQAIGEAYLNIKYGLSDAILAGGTEASIVPLAYAGFSNMKAMSTNNEHPQQASRPFDKKRDGFVMSEGAGVLFLEELSHAQKRGATILGEIIGYGMTSDAYHMTAPSSEGAVRAMKQALEMAQIESNEVDYLNAHATSTGVGDIGETKAIKEVFGDYAYELLISATKSMTGHLLGAAGGIEAIISLKAMENNLLPPTINLDDPDDACDLNYIPNHNVQHETTIVMSNGFGFGGHNATLLMKKYSE</sequence>
<keyword evidence="8" id="KW-0443">Lipid metabolism</keyword>
<dbReference type="EMBL" id="CP147251">
    <property type="protein sequence ID" value="WYJ75989.1"/>
    <property type="molecule type" value="Genomic_DNA"/>
</dbReference>
<dbReference type="NCBIfam" id="NF005589">
    <property type="entry name" value="PRK07314.1"/>
    <property type="match status" value="1"/>
</dbReference>
<dbReference type="InterPro" id="IPR014030">
    <property type="entry name" value="Ketoacyl_synth_N"/>
</dbReference>
<evidence type="ECO:0000313" key="17">
    <source>
        <dbReference type="EMBL" id="WYJ75989.1"/>
    </source>
</evidence>
<dbReference type="CDD" id="cd00834">
    <property type="entry name" value="KAS_I_II"/>
    <property type="match status" value="1"/>
</dbReference>
<keyword evidence="9 14" id="KW-0275">Fatty acid biosynthesis</keyword>
<evidence type="ECO:0000256" key="4">
    <source>
        <dbReference type="ARBA" id="ARBA00014657"/>
    </source>
</evidence>
<evidence type="ECO:0000256" key="13">
    <source>
        <dbReference type="ARBA" id="ARBA00047659"/>
    </source>
</evidence>
<dbReference type="InterPro" id="IPR014031">
    <property type="entry name" value="Ketoacyl_synth_C"/>
</dbReference>
<evidence type="ECO:0000313" key="18">
    <source>
        <dbReference type="Proteomes" id="UP000664701"/>
    </source>
</evidence>
<accession>A0ABZ2SJF3</accession>
<evidence type="ECO:0000256" key="6">
    <source>
        <dbReference type="ARBA" id="ARBA00022679"/>
    </source>
</evidence>
<evidence type="ECO:0000256" key="12">
    <source>
        <dbReference type="ARBA" id="ARBA00047318"/>
    </source>
</evidence>
<comment type="catalytic activity">
    <reaction evidence="12 14">
        <text>(9Z)-hexadecenoyl-[ACP] + malonyl-[ACP] + H(+) = 3-oxo-(11Z)-octadecenoyl-[ACP] + holo-[ACP] + CO2</text>
        <dbReference type="Rhea" id="RHEA:55040"/>
        <dbReference type="Rhea" id="RHEA-COMP:9623"/>
        <dbReference type="Rhea" id="RHEA-COMP:9685"/>
        <dbReference type="Rhea" id="RHEA-COMP:10800"/>
        <dbReference type="Rhea" id="RHEA-COMP:14074"/>
        <dbReference type="ChEBI" id="CHEBI:15378"/>
        <dbReference type="ChEBI" id="CHEBI:16526"/>
        <dbReference type="ChEBI" id="CHEBI:64479"/>
        <dbReference type="ChEBI" id="CHEBI:78449"/>
        <dbReference type="ChEBI" id="CHEBI:83989"/>
        <dbReference type="ChEBI" id="CHEBI:138538"/>
        <dbReference type="EC" id="2.3.1.179"/>
    </reaction>
</comment>
<comment type="similarity">
    <text evidence="2 14 15">Belongs to the thiolase-like superfamily. Beta-ketoacyl-ACP synthases family.</text>
</comment>
<comment type="catalytic activity">
    <reaction evidence="13 14">
        <text>a fatty acyl-[ACP] + malonyl-[ACP] + H(+) = a 3-oxoacyl-[ACP] + holo-[ACP] + CO2</text>
        <dbReference type="Rhea" id="RHEA:22836"/>
        <dbReference type="Rhea" id="RHEA-COMP:9623"/>
        <dbReference type="Rhea" id="RHEA-COMP:9685"/>
        <dbReference type="Rhea" id="RHEA-COMP:9916"/>
        <dbReference type="Rhea" id="RHEA-COMP:14125"/>
        <dbReference type="ChEBI" id="CHEBI:15378"/>
        <dbReference type="ChEBI" id="CHEBI:16526"/>
        <dbReference type="ChEBI" id="CHEBI:64479"/>
        <dbReference type="ChEBI" id="CHEBI:78449"/>
        <dbReference type="ChEBI" id="CHEBI:78776"/>
        <dbReference type="ChEBI" id="CHEBI:138651"/>
    </reaction>
</comment>
<dbReference type="NCBIfam" id="TIGR03150">
    <property type="entry name" value="fabF"/>
    <property type="match status" value="1"/>
</dbReference>
<dbReference type="Gene3D" id="3.40.47.10">
    <property type="match status" value="1"/>
</dbReference>
<keyword evidence="5 14" id="KW-0444">Lipid biosynthesis</keyword>
<keyword evidence="18" id="KW-1185">Reference proteome</keyword>
<dbReference type="Pfam" id="PF00109">
    <property type="entry name" value="ketoacyl-synt"/>
    <property type="match status" value="1"/>
</dbReference>
<dbReference type="InterPro" id="IPR000794">
    <property type="entry name" value="Beta-ketoacyl_synthase"/>
</dbReference>
<name>A0ABZ2SJF3_9ENTE</name>
<dbReference type="Proteomes" id="UP000664701">
    <property type="component" value="Chromosome"/>
</dbReference>
<feature type="domain" description="Ketosynthase family 3 (KS3)" evidence="16">
    <location>
        <begin position="1"/>
        <end position="407"/>
    </location>
</feature>
<evidence type="ECO:0000256" key="7">
    <source>
        <dbReference type="ARBA" id="ARBA00022832"/>
    </source>
</evidence>
<evidence type="ECO:0000256" key="14">
    <source>
        <dbReference type="PIRNR" id="PIRNR000447"/>
    </source>
</evidence>
<evidence type="ECO:0000256" key="3">
    <source>
        <dbReference type="ARBA" id="ARBA00012356"/>
    </source>
</evidence>
<dbReference type="Pfam" id="PF02801">
    <property type="entry name" value="Ketoacyl-synt_C"/>
    <property type="match status" value="1"/>
</dbReference>
<evidence type="ECO:0000256" key="5">
    <source>
        <dbReference type="ARBA" id="ARBA00022516"/>
    </source>
</evidence>
<organism evidence="17 18">
    <name type="scientific">Candidatus Enterococcus lowellii</name>
    <dbReference type="NCBI Taxonomy" id="2230877"/>
    <lineage>
        <taxon>Bacteria</taxon>
        <taxon>Bacillati</taxon>
        <taxon>Bacillota</taxon>
        <taxon>Bacilli</taxon>
        <taxon>Lactobacillales</taxon>
        <taxon>Enterococcaceae</taxon>
        <taxon>Enterococcus</taxon>
    </lineage>
</organism>
<dbReference type="PANTHER" id="PTHR11712">
    <property type="entry name" value="POLYKETIDE SYNTHASE-RELATED"/>
    <property type="match status" value="1"/>
</dbReference>
<dbReference type="InterPro" id="IPR017568">
    <property type="entry name" value="3-oxoacyl-ACP_synth-2"/>
</dbReference>
<comment type="pathway">
    <text evidence="1 14">Lipid metabolism; fatty acid biosynthesis.</text>
</comment>
<proteinExistence type="inferred from homology"/>
<dbReference type="InterPro" id="IPR016039">
    <property type="entry name" value="Thiolase-like"/>
</dbReference>
<evidence type="ECO:0000256" key="11">
    <source>
        <dbReference type="ARBA" id="ARBA00024006"/>
    </source>
</evidence>
<evidence type="ECO:0000256" key="9">
    <source>
        <dbReference type="ARBA" id="ARBA00023160"/>
    </source>
</evidence>
<dbReference type="PANTHER" id="PTHR11712:SF336">
    <property type="entry name" value="3-OXOACYL-[ACYL-CARRIER-PROTEIN] SYNTHASE, MITOCHONDRIAL"/>
    <property type="match status" value="1"/>
</dbReference>
<keyword evidence="10 14" id="KW-0012">Acyltransferase</keyword>
<evidence type="ECO:0000256" key="10">
    <source>
        <dbReference type="ARBA" id="ARBA00023315"/>
    </source>
</evidence>
<comment type="function">
    <text evidence="11 14">Involved in the type II fatty acid elongation cycle. Catalyzes the elongation of a wide range of acyl-ACP by the addition of two carbons from malonyl-ACP to an acyl acceptor. Can efficiently catalyze the conversion of palmitoleoyl-ACP (cis-hexadec-9-enoyl-ACP) to cis-vaccenoyl-ACP (cis-octadec-11-enoyl-ACP), an essential step in the thermal regulation of fatty acid composition.</text>
</comment>
<reference evidence="17 18" key="1">
    <citation type="submission" date="2021-03" db="EMBL/GenBank/DDBJ databases">
        <authorList>
            <person name="Gilmore M.S."/>
            <person name="Schwartzman J."/>
            <person name="Van Tyne D."/>
            <person name="Martin M."/>
            <person name="Earl A.M."/>
            <person name="Manson A.L."/>
            <person name="Straub T."/>
            <person name="Salamzade R."/>
            <person name="Saavedra J."/>
            <person name="Lebreton F."/>
            <person name="Prichula J."/>
            <person name="Schaufler K."/>
            <person name="Gaca A."/>
            <person name="Sgardioli B."/>
            <person name="Wagenaar J."/>
            <person name="Strong T."/>
        </authorList>
    </citation>
    <scope>NUCLEOTIDE SEQUENCE [LARGE SCALE GENOMIC DNA]</scope>
    <source>
        <strain evidence="17 18">DIV2402</strain>
    </source>
</reference>
<protein>
    <recommendedName>
        <fullName evidence="4 14">3-oxoacyl-[acyl-carrier-protein] synthase 2</fullName>
        <ecNumber evidence="3 14">2.3.1.179</ecNumber>
    </recommendedName>
</protein>
<reference evidence="17 18" key="2">
    <citation type="submission" date="2024-03" db="EMBL/GenBank/DDBJ databases">
        <title>The Genome Sequence of Enterococcus sp. DIV2402.</title>
        <authorList>
            <consortium name="The Broad Institute Genomics Platform"/>
            <consortium name="The Broad Institute Microbial Omics Core"/>
            <consortium name="The Broad Institute Genomic Center for Infectious Diseases"/>
            <person name="Earl A."/>
            <person name="Manson A."/>
            <person name="Gilmore M."/>
            <person name="Schwartman J."/>
            <person name="Shea T."/>
            <person name="Abouelleil A."/>
            <person name="Cao P."/>
            <person name="Chapman S."/>
            <person name="Cusick C."/>
            <person name="Young S."/>
            <person name="Neafsey D."/>
            <person name="Nusbaum C."/>
            <person name="Birren B."/>
        </authorList>
    </citation>
    <scope>NUCLEOTIDE SEQUENCE [LARGE SCALE GENOMIC DNA]</scope>
    <source>
        <strain evidence="17 18">DIV2402</strain>
    </source>
</reference>
<evidence type="ECO:0000259" key="16">
    <source>
        <dbReference type="PROSITE" id="PS52004"/>
    </source>
</evidence>
<dbReference type="SMART" id="SM00825">
    <property type="entry name" value="PKS_KS"/>
    <property type="match status" value="1"/>
</dbReference>
<dbReference type="EC" id="2.3.1.179" evidence="3 14"/>
<evidence type="ECO:0000256" key="15">
    <source>
        <dbReference type="RuleBase" id="RU003694"/>
    </source>
</evidence>
<evidence type="ECO:0000256" key="2">
    <source>
        <dbReference type="ARBA" id="ARBA00008467"/>
    </source>
</evidence>
<keyword evidence="7" id="KW-0276">Fatty acid metabolism</keyword>
<dbReference type="PIRSF" id="PIRSF000447">
    <property type="entry name" value="KAS_II"/>
    <property type="match status" value="1"/>
</dbReference>
<keyword evidence="6 14" id="KW-0808">Transferase</keyword>
<dbReference type="RefSeq" id="WP_207942295.1">
    <property type="nucleotide sequence ID" value="NZ_CP147251.1"/>
</dbReference>
<dbReference type="PROSITE" id="PS52004">
    <property type="entry name" value="KS3_2"/>
    <property type="match status" value="1"/>
</dbReference>
<evidence type="ECO:0000256" key="8">
    <source>
        <dbReference type="ARBA" id="ARBA00023098"/>
    </source>
</evidence>
<dbReference type="SUPFAM" id="SSF53901">
    <property type="entry name" value="Thiolase-like"/>
    <property type="match status" value="2"/>
</dbReference>